<proteinExistence type="inferred from homology"/>
<dbReference type="SUPFAM" id="SSF53850">
    <property type="entry name" value="Periplasmic binding protein-like II"/>
    <property type="match status" value="1"/>
</dbReference>
<evidence type="ECO:0000256" key="1">
    <source>
        <dbReference type="ARBA" id="ARBA00002869"/>
    </source>
</evidence>
<feature type="domain" description="Porphobilinogen deaminase N-terminal" evidence="8">
    <location>
        <begin position="3"/>
        <end position="205"/>
    </location>
</feature>
<evidence type="ECO:0000256" key="2">
    <source>
        <dbReference type="ARBA" id="ARBA00005638"/>
    </source>
</evidence>
<dbReference type="PIRSF" id="PIRSF001438">
    <property type="entry name" value="4pyrrol_synth_OHMeBilane_synth"/>
    <property type="match status" value="1"/>
</dbReference>
<evidence type="ECO:0000313" key="10">
    <source>
        <dbReference type="EMBL" id="GIG55066.1"/>
    </source>
</evidence>
<dbReference type="GO" id="GO:0006782">
    <property type="term" value="P:protoporphyrinogen IX biosynthetic process"/>
    <property type="evidence" value="ECO:0007669"/>
    <property type="project" value="UniProtKB-UniRule"/>
</dbReference>
<comment type="catalytic activity">
    <reaction evidence="6 7">
        <text>4 porphobilinogen + H2O = hydroxymethylbilane + 4 NH4(+)</text>
        <dbReference type="Rhea" id="RHEA:13185"/>
        <dbReference type="ChEBI" id="CHEBI:15377"/>
        <dbReference type="ChEBI" id="CHEBI:28938"/>
        <dbReference type="ChEBI" id="CHEBI:57845"/>
        <dbReference type="ChEBI" id="CHEBI:58126"/>
        <dbReference type="EC" id="2.5.1.61"/>
    </reaction>
</comment>
<reference evidence="10" key="1">
    <citation type="submission" date="2021-01" db="EMBL/GenBank/DDBJ databases">
        <title>Whole genome shotgun sequence of Demequina activiva NBRC 110675.</title>
        <authorList>
            <person name="Komaki H."/>
            <person name="Tamura T."/>
        </authorList>
    </citation>
    <scope>NUCLEOTIDE SEQUENCE</scope>
    <source>
        <strain evidence="10">NBRC 110675</strain>
    </source>
</reference>
<dbReference type="Pfam" id="PF01379">
    <property type="entry name" value="Porphobil_deam"/>
    <property type="match status" value="1"/>
</dbReference>
<dbReference type="AlphaFoldDB" id="A0A919Q3C3"/>
<evidence type="ECO:0000313" key="11">
    <source>
        <dbReference type="Proteomes" id="UP000652354"/>
    </source>
</evidence>
<dbReference type="HAMAP" id="MF_00260">
    <property type="entry name" value="Porphobil_deam"/>
    <property type="match status" value="1"/>
</dbReference>
<dbReference type="InterPro" id="IPR000860">
    <property type="entry name" value="HemC"/>
</dbReference>
<evidence type="ECO:0000256" key="7">
    <source>
        <dbReference type="HAMAP-Rule" id="MF_00260"/>
    </source>
</evidence>
<protein>
    <recommendedName>
        <fullName evidence="7">Porphobilinogen deaminase</fullName>
        <shortName evidence="7">PBG</shortName>
        <ecNumber evidence="7">2.5.1.61</ecNumber>
    </recommendedName>
    <alternativeName>
        <fullName evidence="7">Hydroxymethylbilane synthase</fullName>
        <shortName evidence="7">HMBS</shortName>
    </alternativeName>
    <alternativeName>
        <fullName evidence="7">Pre-uroporphyrinogen synthase</fullName>
    </alternativeName>
</protein>
<dbReference type="EMBL" id="BONR01000004">
    <property type="protein sequence ID" value="GIG55066.1"/>
    <property type="molecule type" value="Genomic_DNA"/>
</dbReference>
<evidence type="ECO:0000256" key="6">
    <source>
        <dbReference type="ARBA" id="ARBA00048169"/>
    </source>
</evidence>
<evidence type="ECO:0000259" key="8">
    <source>
        <dbReference type="Pfam" id="PF01379"/>
    </source>
</evidence>
<accession>A0A919Q3C3</accession>
<dbReference type="InterPro" id="IPR036803">
    <property type="entry name" value="Porphobilinogen_deaminase_C_sf"/>
</dbReference>
<dbReference type="EC" id="2.5.1.61" evidence="7"/>
<keyword evidence="11" id="KW-1185">Reference proteome</keyword>
<dbReference type="RefSeq" id="WP_203656212.1">
    <property type="nucleotide sequence ID" value="NZ_BONR01000004.1"/>
</dbReference>
<dbReference type="Gene3D" id="3.30.160.40">
    <property type="entry name" value="Porphobilinogen deaminase, C-terminal domain"/>
    <property type="match status" value="1"/>
</dbReference>
<comment type="similarity">
    <text evidence="2 7">Belongs to the HMBS family.</text>
</comment>
<name>A0A919Q3C3_9MICO</name>
<dbReference type="PANTHER" id="PTHR11557:SF0">
    <property type="entry name" value="PORPHOBILINOGEN DEAMINASE"/>
    <property type="match status" value="1"/>
</dbReference>
<dbReference type="PROSITE" id="PS00533">
    <property type="entry name" value="PORPHOBILINOGEN_DEAM"/>
    <property type="match status" value="1"/>
</dbReference>
<dbReference type="InterPro" id="IPR022419">
    <property type="entry name" value="Porphobilin_deaminase_cofac_BS"/>
</dbReference>
<dbReference type="NCBIfam" id="TIGR00212">
    <property type="entry name" value="hemC"/>
    <property type="match status" value="1"/>
</dbReference>
<dbReference type="InterPro" id="IPR022417">
    <property type="entry name" value="Porphobilin_deaminase_N"/>
</dbReference>
<dbReference type="PRINTS" id="PR00151">
    <property type="entry name" value="PORPHBDMNASE"/>
</dbReference>
<comment type="function">
    <text evidence="1 7">Tetrapolymerization of the monopyrrole PBG into the hydroxymethylbilane pre-uroporphyrinogen in several discrete steps.</text>
</comment>
<dbReference type="Gene3D" id="3.40.190.10">
    <property type="entry name" value="Periplasmic binding protein-like II"/>
    <property type="match status" value="2"/>
</dbReference>
<feature type="domain" description="Porphobilinogen deaminase C-terminal" evidence="9">
    <location>
        <begin position="226"/>
        <end position="293"/>
    </location>
</feature>
<evidence type="ECO:0000259" key="9">
    <source>
        <dbReference type="Pfam" id="PF03900"/>
    </source>
</evidence>
<evidence type="ECO:0000256" key="5">
    <source>
        <dbReference type="ARBA" id="ARBA00023244"/>
    </source>
</evidence>
<dbReference type="GO" id="GO:0005737">
    <property type="term" value="C:cytoplasm"/>
    <property type="evidence" value="ECO:0007669"/>
    <property type="project" value="UniProtKB-UniRule"/>
</dbReference>
<dbReference type="GO" id="GO:0004418">
    <property type="term" value="F:hydroxymethylbilane synthase activity"/>
    <property type="evidence" value="ECO:0007669"/>
    <property type="project" value="UniProtKB-UniRule"/>
</dbReference>
<sequence>MKLRLGTRGSTLARTQSGMVADALVEHAASVGVELEVELVEITTHGDISRGSLVGLSEVGVFVNALRDALLAGECDFAVHSLKDMPTAPHPELELAAISKRADVRDALCTTGPGLRDLPEGARIGTGSPRRAAQLISLRRDLRVEGLRGNVDTRLGKLSGELDGVVLAAAGLERLGRLDEATELLDPTDMMPAPGQGALAIEIAPGADDAWADLIRALDHAPTRAAVTAERSLLGVLDAGCAAPVAAYATVAGERLSLRARVVDAGGTLALNETAQGPASEAASLGRSTGWTLLGRGAGRLMGRA</sequence>
<dbReference type="SUPFAM" id="SSF54782">
    <property type="entry name" value="Porphobilinogen deaminase (hydroxymethylbilane synthase), C-terminal domain"/>
    <property type="match status" value="1"/>
</dbReference>
<comment type="subunit">
    <text evidence="3 7">Monomer.</text>
</comment>
<evidence type="ECO:0000256" key="3">
    <source>
        <dbReference type="ARBA" id="ARBA00011245"/>
    </source>
</evidence>
<comment type="miscellaneous">
    <text evidence="7">The porphobilinogen subunits are added to the dipyrromethane group.</text>
</comment>
<dbReference type="InterPro" id="IPR022418">
    <property type="entry name" value="Porphobilinogen_deaminase_C"/>
</dbReference>
<dbReference type="Pfam" id="PF03900">
    <property type="entry name" value="Porphobil_deamC"/>
    <property type="match status" value="1"/>
</dbReference>
<dbReference type="Proteomes" id="UP000652354">
    <property type="component" value="Unassembled WGS sequence"/>
</dbReference>
<dbReference type="FunFam" id="3.40.190.10:FF:000005">
    <property type="entry name" value="Porphobilinogen deaminase"/>
    <property type="match status" value="1"/>
</dbReference>
<feature type="modified residue" description="S-(dipyrrolylmethanemethyl)cysteine" evidence="7">
    <location>
        <position position="241"/>
    </location>
</feature>
<keyword evidence="4 7" id="KW-0808">Transferase</keyword>
<gene>
    <name evidence="10" type="primary">hemC1</name>
    <name evidence="7" type="synonym">hemC</name>
    <name evidence="10" type="ORF">Dac01nite_18180</name>
</gene>
<comment type="caution">
    <text evidence="10">The sequence shown here is derived from an EMBL/GenBank/DDBJ whole genome shotgun (WGS) entry which is preliminary data.</text>
</comment>
<keyword evidence="5 7" id="KW-0627">Porphyrin biosynthesis</keyword>
<evidence type="ECO:0000256" key="4">
    <source>
        <dbReference type="ARBA" id="ARBA00022679"/>
    </source>
</evidence>
<dbReference type="PANTHER" id="PTHR11557">
    <property type="entry name" value="PORPHOBILINOGEN DEAMINASE"/>
    <property type="match status" value="1"/>
</dbReference>
<comment type="cofactor">
    <cofactor evidence="7">
        <name>dipyrromethane</name>
        <dbReference type="ChEBI" id="CHEBI:60342"/>
    </cofactor>
    <text evidence="7">Binds 1 dipyrromethane group covalently.</text>
</comment>
<organism evidence="10 11">
    <name type="scientific">Demequina activiva</name>
    <dbReference type="NCBI Taxonomy" id="1582364"/>
    <lineage>
        <taxon>Bacteria</taxon>
        <taxon>Bacillati</taxon>
        <taxon>Actinomycetota</taxon>
        <taxon>Actinomycetes</taxon>
        <taxon>Micrococcales</taxon>
        <taxon>Demequinaceae</taxon>
        <taxon>Demequina</taxon>
    </lineage>
</organism>